<sequence>MVTLPATGYIGLGAMGAPMAANLNRAGALAAVWNRTPAKAQSVAAELAVAVAASPAALARQVDVVVLCVSADADVLAVIEALEPGLRPGQVVIDHSTVQPQTAQTAAARLAARGVDFLDAPVSGGVEGARRGTLALMVGGEAGVLERVRPLLQALGQRIEHMGPVGSGQATKAVNQIMAAGINQAVTEALAFAEAHALPLEQVIEVVGAGAAGNWFLSHRGPSMTQGRFEPGFRLGLHHKDLAICRAMAEALGMELPLVNRTLADYRQLMQDGFGDEDISALYRMKRRPNKHGD</sequence>
<reference evidence="7 8" key="1">
    <citation type="submission" date="2017-05" db="EMBL/GenBank/DDBJ databases">
        <title>Thiocyanate degradation by Thiohalobacter thiocyanaticus FOKN1.</title>
        <authorList>
            <person name="Oshiki M."/>
            <person name="Fukushima T."/>
            <person name="Kawano S."/>
            <person name="Nakagawa J."/>
        </authorList>
    </citation>
    <scope>NUCLEOTIDE SEQUENCE [LARGE SCALE GENOMIC DNA]</scope>
    <source>
        <strain evidence="7 8">FOKN1</strain>
    </source>
</reference>
<dbReference type="GO" id="GO:0016054">
    <property type="term" value="P:organic acid catabolic process"/>
    <property type="evidence" value="ECO:0007669"/>
    <property type="project" value="UniProtKB-ARBA"/>
</dbReference>
<evidence type="ECO:0000256" key="1">
    <source>
        <dbReference type="ARBA" id="ARBA00009080"/>
    </source>
</evidence>
<dbReference type="Gene3D" id="1.10.1040.10">
    <property type="entry name" value="N-(1-d-carboxylethyl)-l-norvaline Dehydrogenase, domain 2"/>
    <property type="match status" value="1"/>
</dbReference>
<dbReference type="SUPFAM" id="SSF51735">
    <property type="entry name" value="NAD(P)-binding Rossmann-fold domains"/>
    <property type="match status" value="1"/>
</dbReference>
<keyword evidence="8" id="KW-1185">Reference proteome</keyword>
<dbReference type="InterPro" id="IPR002204">
    <property type="entry name" value="3-OH-isobutyrate_DH-rel_CS"/>
</dbReference>
<dbReference type="AlphaFoldDB" id="A0A1Z4VLN1"/>
<feature type="active site" evidence="4">
    <location>
        <position position="172"/>
    </location>
</feature>
<evidence type="ECO:0000259" key="6">
    <source>
        <dbReference type="Pfam" id="PF14833"/>
    </source>
</evidence>
<dbReference type="InterPro" id="IPR036291">
    <property type="entry name" value="NAD(P)-bd_dom_sf"/>
</dbReference>
<dbReference type="Proteomes" id="UP000218765">
    <property type="component" value="Chromosome"/>
</dbReference>
<dbReference type="PANTHER" id="PTHR43060:SF15">
    <property type="entry name" value="3-HYDROXYISOBUTYRATE DEHYDROGENASE-LIKE 1, MITOCHONDRIAL-RELATED"/>
    <property type="match status" value="1"/>
</dbReference>
<dbReference type="Pfam" id="PF03446">
    <property type="entry name" value="NAD_binding_2"/>
    <property type="match status" value="1"/>
</dbReference>
<evidence type="ECO:0000256" key="3">
    <source>
        <dbReference type="ARBA" id="ARBA00023027"/>
    </source>
</evidence>
<dbReference type="GO" id="GO:0016491">
    <property type="term" value="F:oxidoreductase activity"/>
    <property type="evidence" value="ECO:0007669"/>
    <property type="project" value="UniProtKB-KW"/>
</dbReference>
<dbReference type="PIRSF" id="PIRSF000103">
    <property type="entry name" value="HIBADH"/>
    <property type="match status" value="1"/>
</dbReference>
<evidence type="ECO:0000313" key="8">
    <source>
        <dbReference type="Proteomes" id="UP000218765"/>
    </source>
</evidence>
<dbReference type="Pfam" id="PF14833">
    <property type="entry name" value="NAD_binding_11"/>
    <property type="match status" value="1"/>
</dbReference>
<proteinExistence type="inferred from homology"/>
<protein>
    <submittedName>
        <fullName evidence="7">2-hydroxy-3-oxopropionate reductase</fullName>
    </submittedName>
</protein>
<evidence type="ECO:0000313" key="7">
    <source>
        <dbReference type="EMBL" id="BAZ92500.1"/>
    </source>
</evidence>
<dbReference type="InterPro" id="IPR015815">
    <property type="entry name" value="HIBADH-related"/>
</dbReference>
<evidence type="ECO:0000259" key="5">
    <source>
        <dbReference type="Pfam" id="PF03446"/>
    </source>
</evidence>
<dbReference type="Gene3D" id="3.40.50.720">
    <property type="entry name" value="NAD(P)-binding Rossmann-like Domain"/>
    <property type="match status" value="1"/>
</dbReference>
<keyword evidence="2" id="KW-0560">Oxidoreductase</keyword>
<keyword evidence="3" id="KW-0520">NAD</keyword>
<dbReference type="GO" id="GO:0051287">
    <property type="term" value="F:NAD binding"/>
    <property type="evidence" value="ECO:0007669"/>
    <property type="project" value="InterPro"/>
</dbReference>
<gene>
    <name evidence="7" type="ORF">FOKN1_0095</name>
</gene>
<dbReference type="EMBL" id="AP018052">
    <property type="protein sequence ID" value="BAZ92500.1"/>
    <property type="molecule type" value="Genomic_DNA"/>
</dbReference>
<dbReference type="SUPFAM" id="SSF48179">
    <property type="entry name" value="6-phosphogluconate dehydrogenase C-terminal domain-like"/>
    <property type="match status" value="1"/>
</dbReference>
<dbReference type="InterPro" id="IPR013328">
    <property type="entry name" value="6PGD_dom2"/>
</dbReference>
<dbReference type="InterPro" id="IPR006115">
    <property type="entry name" value="6PGDH_NADP-bd"/>
</dbReference>
<organism evidence="7 8">
    <name type="scientific">Thiohalobacter thiocyanaticus</name>
    <dbReference type="NCBI Taxonomy" id="585455"/>
    <lineage>
        <taxon>Bacteria</taxon>
        <taxon>Pseudomonadati</taxon>
        <taxon>Pseudomonadota</taxon>
        <taxon>Gammaproteobacteria</taxon>
        <taxon>Thiohalobacterales</taxon>
        <taxon>Thiohalobacteraceae</taxon>
        <taxon>Thiohalobacter</taxon>
    </lineage>
</organism>
<feature type="domain" description="3-hydroxyisobutyrate dehydrogenase-like NAD-binding" evidence="6">
    <location>
        <begin position="166"/>
        <end position="285"/>
    </location>
</feature>
<dbReference type="InterPro" id="IPR029154">
    <property type="entry name" value="HIBADH-like_NADP-bd"/>
</dbReference>
<name>A0A1Z4VLN1_9GAMM</name>
<feature type="domain" description="6-phosphogluconate dehydrogenase NADP-binding" evidence="5">
    <location>
        <begin position="8"/>
        <end position="163"/>
    </location>
</feature>
<comment type="similarity">
    <text evidence="1">Belongs to the HIBADH-related family.</text>
</comment>
<dbReference type="PROSITE" id="PS00895">
    <property type="entry name" value="3_HYDROXYISOBUT_DH"/>
    <property type="match status" value="1"/>
</dbReference>
<dbReference type="PANTHER" id="PTHR43060">
    <property type="entry name" value="3-HYDROXYISOBUTYRATE DEHYDROGENASE-LIKE 1, MITOCHONDRIAL-RELATED"/>
    <property type="match status" value="1"/>
</dbReference>
<dbReference type="GO" id="GO:0050661">
    <property type="term" value="F:NADP binding"/>
    <property type="evidence" value="ECO:0007669"/>
    <property type="project" value="InterPro"/>
</dbReference>
<evidence type="ECO:0000256" key="4">
    <source>
        <dbReference type="PIRSR" id="PIRSR000103-1"/>
    </source>
</evidence>
<evidence type="ECO:0000256" key="2">
    <source>
        <dbReference type="ARBA" id="ARBA00023002"/>
    </source>
</evidence>
<dbReference type="KEGG" id="ttc:FOKN1_0095"/>
<accession>A0A1Z4VLN1</accession>
<dbReference type="InterPro" id="IPR008927">
    <property type="entry name" value="6-PGluconate_DH-like_C_sf"/>
</dbReference>